<dbReference type="OrthoDB" id="9814202at2"/>
<dbReference type="Pfam" id="PF00990">
    <property type="entry name" value="GGDEF"/>
    <property type="match status" value="1"/>
</dbReference>
<dbReference type="Pfam" id="PF13185">
    <property type="entry name" value="GAF_2"/>
    <property type="match status" value="1"/>
</dbReference>
<dbReference type="InterPro" id="IPR001633">
    <property type="entry name" value="EAL_dom"/>
</dbReference>
<dbReference type="FunCoup" id="S0ESB5">
    <property type="interactions" value="230"/>
</dbReference>
<dbReference type="InterPro" id="IPR029787">
    <property type="entry name" value="Nucleotide_cyclase"/>
</dbReference>
<dbReference type="FunFam" id="3.30.70.270:FF:000001">
    <property type="entry name" value="Diguanylate cyclase domain protein"/>
    <property type="match status" value="1"/>
</dbReference>
<dbReference type="RefSeq" id="WP_016481588.1">
    <property type="nucleotide sequence ID" value="NC_021487.1"/>
</dbReference>
<evidence type="ECO:0000256" key="1">
    <source>
        <dbReference type="SAM" id="Coils"/>
    </source>
</evidence>
<dbReference type="eggNOG" id="COG5001">
    <property type="taxonomic scope" value="Bacteria"/>
</dbReference>
<dbReference type="Gene3D" id="3.30.70.270">
    <property type="match status" value="1"/>
</dbReference>
<gene>
    <name evidence="4" type="ORF">CCALI_00187</name>
</gene>
<dbReference type="CDD" id="cd01949">
    <property type="entry name" value="GGDEF"/>
    <property type="match status" value="1"/>
</dbReference>
<dbReference type="Pfam" id="PF00563">
    <property type="entry name" value="EAL"/>
    <property type="match status" value="1"/>
</dbReference>
<dbReference type="HOGENOM" id="CLU_000445_70_50_0"/>
<dbReference type="Proteomes" id="UP000014227">
    <property type="component" value="Chromosome I"/>
</dbReference>
<evidence type="ECO:0000259" key="2">
    <source>
        <dbReference type="PROSITE" id="PS50883"/>
    </source>
</evidence>
<dbReference type="InterPro" id="IPR043128">
    <property type="entry name" value="Rev_trsase/Diguanyl_cyclase"/>
</dbReference>
<dbReference type="InterPro" id="IPR000160">
    <property type="entry name" value="GGDEF_dom"/>
</dbReference>
<dbReference type="FunFam" id="3.20.20.450:FF:000001">
    <property type="entry name" value="Cyclic di-GMP phosphodiesterase yahA"/>
    <property type="match status" value="1"/>
</dbReference>
<dbReference type="AlphaFoldDB" id="S0ESB5"/>
<reference evidence="5" key="1">
    <citation type="submission" date="2013-03" db="EMBL/GenBank/DDBJ databases">
        <title>Genome sequence of Chthonomonas calidirosea, the first sequenced genome from the Armatimonadetes phylum (formally candidate division OP10).</title>
        <authorList>
            <person name="Lee K.C.Y."/>
            <person name="Morgan X.C."/>
            <person name="Dunfield P.F."/>
            <person name="Tamas I."/>
            <person name="Houghton K.M."/>
            <person name="Vyssotski M."/>
            <person name="Ryan J.L.J."/>
            <person name="Lagutin K."/>
            <person name="McDonald I.R."/>
            <person name="Stott M.B."/>
        </authorList>
    </citation>
    <scope>NUCLEOTIDE SEQUENCE [LARGE SCALE GENOMIC DNA]</scope>
    <source>
        <strain evidence="5">DSM 23976 / ICMP 18418 / T49</strain>
    </source>
</reference>
<dbReference type="Gene3D" id="3.30.450.40">
    <property type="match status" value="1"/>
</dbReference>
<keyword evidence="1" id="KW-0175">Coiled coil</keyword>
<dbReference type="SUPFAM" id="SSF141868">
    <property type="entry name" value="EAL domain-like"/>
    <property type="match status" value="1"/>
</dbReference>
<dbReference type="PATRIC" id="fig|1303518.3.peg.187"/>
<dbReference type="InterPro" id="IPR029016">
    <property type="entry name" value="GAF-like_dom_sf"/>
</dbReference>
<dbReference type="KEGG" id="ccz:CCALI_00187"/>
<dbReference type="PANTHER" id="PTHR44757:SF2">
    <property type="entry name" value="BIOFILM ARCHITECTURE MAINTENANCE PROTEIN MBAA"/>
    <property type="match status" value="1"/>
</dbReference>
<dbReference type="SMART" id="SM00052">
    <property type="entry name" value="EAL"/>
    <property type="match status" value="1"/>
</dbReference>
<dbReference type="EMBL" id="HF951689">
    <property type="protein sequence ID" value="CCW34024.1"/>
    <property type="molecule type" value="Genomic_DNA"/>
</dbReference>
<dbReference type="PANTHER" id="PTHR44757">
    <property type="entry name" value="DIGUANYLATE CYCLASE DGCP"/>
    <property type="match status" value="1"/>
</dbReference>
<evidence type="ECO:0000313" key="4">
    <source>
        <dbReference type="EMBL" id="CCW34024.1"/>
    </source>
</evidence>
<feature type="domain" description="GGDEF" evidence="3">
    <location>
        <begin position="254"/>
        <end position="387"/>
    </location>
</feature>
<dbReference type="InterPro" id="IPR003018">
    <property type="entry name" value="GAF"/>
</dbReference>
<dbReference type="PROSITE" id="PS50883">
    <property type="entry name" value="EAL"/>
    <property type="match status" value="1"/>
</dbReference>
<keyword evidence="5" id="KW-1185">Reference proteome</keyword>
<dbReference type="SUPFAM" id="SSF55781">
    <property type="entry name" value="GAF domain-like"/>
    <property type="match status" value="1"/>
</dbReference>
<name>S0ESB5_CHTCT</name>
<protein>
    <submittedName>
        <fullName evidence="4">Diguanylate cyclase (GGDEF) domain</fullName>
    </submittedName>
</protein>
<feature type="coiled-coil region" evidence="1">
    <location>
        <begin position="13"/>
        <end position="40"/>
    </location>
</feature>
<dbReference type="SMART" id="SM00267">
    <property type="entry name" value="GGDEF"/>
    <property type="match status" value="1"/>
</dbReference>
<proteinExistence type="predicted"/>
<sequence length="656" mass="74241">MVTLTPSEAQKHIERLQKRLERERQARKEAEAIAENGLRQLYQKQKEIELLQNVAIAANESASLISALEKTLLLVCQYMDWPVGHVYLPDIQNSNQLISSPIWYFHLPNPEHYNDFRDSVQRSPLEKGVGLPGQVLDTGKPFWVPDISQCTKCPRACLIVQYGFRSGFAFPVNVAGKCYAILEFFYGDISTPDPKIMELTEHIATQLGRVVERELATENIRHLAYHDTLTGLPNRRLFQDRLYVSLAQCTRYKREMGVLFLDLDRFKVINDSLGHHNGDELLRQVASRLVWCVREGDTVSRSGGDEFVVLLPEVGSLEDIHNVSNRILAAMQPPFRLGEHEIFVTFSIGGSAYPYAGTDAETLLKNADLALYKAKQRGRNCYEMFTPQLATQAQETLQLETSLRKAFVNHEFVVYYQPQVDTVTGQIIGMEALIRWHHPELGMIPPSEFIPLAEETGLIIPLGDWVLRTACQQAQLWYKKGHRLRVAVNLSLRQFQQANLVEDIEKILTETHLDPQLLELEITESVAMSDLARTMQVLQALKRLGVHLSLDDFGTGYSSLSSLSLLPVDTVKIDKSFIQTLQADPRNAAIVETILHMARNLQLHVVAEGVEEPQQQQFLTERHCHTVQGYLFSKPLTAQDFESLLVQANAALPRAA</sequence>
<dbReference type="SMART" id="SM00065">
    <property type="entry name" value="GAF"/>
    <property type="match status" value="1"/>
</dbReference>
<dbReference type="Gene3D" id="3.20.20.450">
    <property type="entry name" value="EAL domain"/>
    <property type="match status" value="1"/>
</dbReference>
<dbReference type="NCBIfam" id="TIGR00254">
    <property type="entry name" value="GGDEF"/>
    <property type="match status" value="1"/>
</dbReference>
<dbReference type="InterPro" id="IPR035919">
    <property type="entry name" value="EAL_sf"/>
</dbReference>
<dbReference type="InParanoid" id="S0ESB5"/>
<dbReference type="SUPFAM" id="SSF55073">
    <property type="entry name" value="Nucleotide cyclase"/>
    <property type="match status" value="1"/>
</dbReference>
<dbReference type="InterPro" id="IPR052155">
    <property type="entry name" value="Biofilm_reg_signaling"/>
</dbReference>
<evidence type="ECO:0000259" key="3">
    <source>
        <dbReference type="PROSITE" id="PS50887"/>
    </source>
</evidence>
<feature type="domain" description="EAL" evidence="2">
    <location>
        <begin position="396"/>
        <end position="649"/>
    </location>
</feature>
<dbReference type="PROSITE" id="PS50887">
    <property type="entry name" value="GGDEF"/>
    <property type="match status" value="1"/>
</dbReference>
<evidence type="ECO:0000313" key="5">
    <source>
        <dbReference type="Proteomes" id="UP000014227"/>
    </source>
</evidence>
<accession>S0ESB5</accession>
<dbReference type="CDD" id="cd01948">
    <property type="entry name" value="EAL"/>
    <property type="match status" value="1"/>
</dbReference>
<organism evidence="4 5">
    <name type="scientific">Chthonomonas calidirosea (strain DSM 23976 / ICMP 18418 / T49)</name>
    <dbReference type="NCBI Taxonomy" id="1303518"/>
    <lineage>
        <taxon>Bacteria</taxon>
        <taxon>Bacillati</taxon>
        <taxon>Armatimonadota</taxon>
        <taxon>Chthonomonadia</taxon>
        <taxon>Chthonomonadales</taxon>
        <taxon>Chthonomonadaceae</taxon>
        <taxon>Chthonomonas</taxon>
    </lineage>
</organism>